<evidence type="ECO:0000256" key="8">
    <source>
        <dbReference type="ARBA" id="ARBA00023136"/>
    </source>
</evidence>
<evidence type="ECO:0000256" key="10">
    <source>
        <dbReference type="SAM" id="MobiDB-lite"/>
    </source>
</evidence>
<dbReference type="Gene3D" id="1.20.5.3310">
    <property type="match status" value="1"/>
</dbReference>
<dbReference type="InterPro" id="IPR018448">
    <property type="entry name" value="TatB"/>
</dbReference>
<evidence type="ECO:0000256" key="5">
    <source>
        <dbReference type="ARBA" id="ARBA00022927"/>
    </source>
</evidence>
<keyword evidence="3 9" id="KW-1003">Cell membrane</keyword>
<evidence type="ECO:0000256" key="2">
    <source>
        <dbReference type="ARBA" id="ARBA00022448"/>
    </source>
</evidence>
<gene>
    <name evidence="9" type="primary">tatB</name>
    <name evidence="12" type="ORF">B843_05400</name>
</gene>
<keyword evidence="2 9" id="KW-0813">Transport</keyword>
<evidence type="ECO:0000256" key="3">
    <source>
        <dbReference type="ARBA" id="ARBA00022475"/>
    </source>
</evidence>
<evidence type="ECO:0000256" key="9">
    <source>
        <dbReference type="HAMAP-Rule" id="MF_00237"/>
    </source>
</evidence>
<protein>
    <recommendedName>
        <fullName evidence="9">Sec-independent protein translocase protein TatB</fullName>
    </recommendedName>
</protein>
<feature type="region of interest" description="Disordered" evidence="10">
    <location>
        <begin position="96"/>
        <end position="163"/>
    </location>
</feature>
<keyword evidence="7 9" id="KW-0811">Translocation</keyword>
<evidence type="ECO:0000256" key="4">
    <source>
        <dbReference type="ARBA" id="ARBA00022692"/>
    </source>
</evidence>
<dbReference type="eggNOG" id="COG1826">
    <property type="taxonomic scope" value="Bacteria"/>
</dbReference>
<evidence type="ECO:0000313" key="12">
    <source>
        <dbReference type="EMBL" id="AHI22465.1"/>
    </source>
</evidence>
<dbReference type="Proteomes" id="UP000019222">
    <property type="component" value="Chromosome"/>
</dbReference>
<dbReference type="GO" id="GO:0033281">
    <property type="term" value="C:TAT protein transport complex"/>
    <property type="evidence" value="ECO:0007669"/>
    <property type="project" value="UniProtKB-UniRule"/>
</dbReference>
<name>W5Y0S0_9CORY</name>
<evidence type="ECO:0000256" key="11">
    <source>
        <dbReference type="SAM" id="Phobius"/>
    </source>
</evidence>
<dbReference type="KEGG" id="cvt:B843_05400"/>
<evidence type="ECO:0000256" key="6">
    <source>
        <dbReference type="ARBA" id="ARBA00022989"/>
    </source>
</evidence>
<dbReference type="InterPro" id="IPR003369">
    <property type="entry name" value="TatA/B/E"/>
</dbReference>
<keyword evidence="4 9" id="KW-0812">Transmembrane</keyword>
<keyword evidence="8 9" id="KW-0472">Membrane</keyword>
<feature type="transmembrane region" description="Helical" evidence="11">
    <location>
        <begin position="6"/>
        <end position="22"/>
    </location>
</feature>
<comment type="function">
    <text evidence="9">Part of the twin-arginine translocation (Tat) system that transports large folded proteins containing a characteristic twin-arginine motif in their signal peptide across membranes. Together with TatC, TatB is part of a receptor directly interacting with Tat signal peptides. TatB may form an oligomeric binding site that transiently accommodates folded Tat precursor proteins before their translocation.</text>
</comment>
<sequence>MFDSIGWPEIFAIVVVGIIVIGPEKMPRVIEDVRAAIFAARKAINNAKAELNGEFGEDFDEFKKPLSQIANIQRMGPRGVLSKALFDGDDEFMESFSPKKLLGDEKPGSAQGTARPARASETGTPQPARPTFNYAEIYSDNKKKQQPAQPEQPPEGGSYKDIT</sequence>
<comment type="similarity">
    <text evidence="9">Belongs to the TatB family.</text>
</comment>
<comment type="subunit">
    <text evidence="9">The Tat system comprises two distinct complexes: a TatABC complex, containing multiple copies of TatA, TatB and TatC subunits, and a separate TatA complex, containing only TatA subunits. Substrates initially bind to the TatABC complex, which probably triggers association of the separate TatA complex to form the active translocon.</text>
</comment>
<dbReference type="HOGENOM" id="CLU_086034_2_0_11"/>
<keyword evidence="5 9" id="KW-0653">Protein transport</keyword>
<dbReference type="AlphaFoldDB" id="W5Y0S0"/>
<dbReference type="PATRIC" id="fig|1224164.3.peg.1077"/>
<dbReference type="PRINTS" id="PR01506">
    <property type="entry name" value="TATBPROTEIN"/>
</dbReference>
<proteinExistence type="inferred from homology"/>
<dbReference type="RefSeq" id="WP_025252500.1">
    <property type="nucleotide sequence ID" value="NZ_CP004353.1"/>
</dbReference>
<dbReference type="EMBL" id="CP004353">
    <property type="protein sequence ID" value="AHI22465.1"/>
    <property type="molecule type" value="Genomic_DNA"/>
</dbReference>
<keyword evidence="6 9" id="KW-1133">Transmembrane helix</keyword>
<dbReference type="GO" id="GO:0043953">
    <property type="term" value="P:protein transport by the Tat complex"/>
    <property type="evidence" value="ECO:0007669"/>
    <property type="project" value="UniProtKB-UniRule"/>
</dbReference>
<keyword evidence="13" id="KW-1185">Reference proteome</keyword>
<dbReference type="GO" id="GO:0008320">
    <property type="term" value="F:protein transmembrane transporter activity"/>
    <property type="evidence" value="ECO:0007669"/>
    <property type="project" value="UniProtKB-UniRule"/>
</dbReference>
<accession>W5Y0S0</accession>
<organism evidence="12 13">
    <name type="scientific">Corynebacterium vitaeruminis DSM 20294</name>
    <dbReference type="NCBI Taxonomy" id="1224164"/>
    <lineage>
        <taxon>Bacteria</taxon>
        <taxon>Bacillati</taxon>
        <taxon>Actinomycetota</taxon>
        <taxon>Actinomycetes</taxon>
        <taxon>Mycobacteriales</taxon>
        <taxon>Corynebacteriaceae</taxon>
        <taxon>Corynebacterium</taxon>
    </lineage>
</organism>
<evidence type="ECO:0000256" key="7">
    <source>
        <dbReference type="ARBA" id="ARBA00023010"/>
    </source>
</evidence>
<dbReference type="HAMAP" id="MF_00237">
    <property type="entry name" value="TatB"/>
    <property type="match status" value="1"/>
</dbReference>
<comment type="subcellular location">
    <subcellularLocation>
        <location evidence="9">Cell membrane</location>
        <topology evidence="9">Single-pass membrane protein</topology>
    </subcellularLocation>
    <subcellularLocation>
        <location evidence="1">Membrane</location>
        <topology evidence="1">Single-pass membrane protein</topology>
    </subcellularLocation>
</comment>
<dbReference type="Pfam" id="PF02416">
    <property type="entry name" value="TatA_B_E"/>
    <property type="match status" value="1"/>
</dbReference>
<dbReference type="STRING" id="1224164.B843_05400"/>
<reference evidence="12 13" key="1">
    <citation type="submission" date="2013-02" db="EMBL/GenBank/DDBJ databases">
        <title>The complete genome sequence of Corynebacterium vitaeruminis DSM 20294.</title>
        <authorList>
            <person name="Ruckert C."/>
            <person name="Albersmeier A."/>
            <person name="Kalinowski J."/>
        </authorList>
    </citation>
    <scope>NUCLEOTIDE SEQUENCE [LARGE SCALE GENOMIC DNA]</scope>
    <source>
        <strain evidence="13">ATCC 10234</strain>
    </source>
</reference>
<evidence type="ECO:0000256" key="1">
    <source>
        <dbReference type="ARBA" id="ARBA00004167"/>
    </source>
</evidence>
<evidence type="ECO:0000313" key="13">
    <source>
        <dbReference type="Proteomes" id="UP000019222"/>
    </source>
</evidence>